<dbReference type="CDD" id="cd05466">
    <property type="entry name" value="PBP2_LTTR_substrate"/>
    <property type="match status" value="1"/>
</dbReference>
<dbReference type="PRINTS" id="PR00039">
    <property type="entry name" value="HTHLYSR"/>
</dbReference>
<evidence type="ECO:0000256" key="2">
    <source>
        <dbReference type="ARBA" id="ARBA00023015"/>
    </source>
</evidence>
<evidence type="ECO:0000256" key="4">
    <source>
        <dbReference type="ARBA" id="ARBA00023163"/>
    </source>
</evidence>
<reference evidence="6 8" key="1">
    <citation type="journal article" date="2018" name="Elife">
        <title>Discovery and characterization of a prevalent human gut bacterial enzyme sufficient for the inactivation of a family of plant toxins.</title>
        <authorList>
            <person name="Koppel N."/>
            <person name="Bisanz J.E."/>
            <person name="Pandelia M.E."/>
            <person name="Turnbaugh P.J."/>
            <person name="Balskus E.P."/>
        </authorList>
    </citation>
    <scope>NUCLEOTIDE SEQUENCE [LARGE SCALE GENOMIC DNA]</scope>
    <source>
        <strain evidence="6 8">DSM 16107</strain>
    </source>
</reference>
<evidence type="ECO:0000313" key="8">
    <source>
        <dbReference type="Proteomes" id="UP000253817"/>
    </source>
</evidence>
<keyword evidence="4" id="KW-0804">Transcription</keyword>
<evidence type="ECO:0000313" key="9">
    <source>
        <dbReference type="Proteomes" id="UP000270112"/>
    </source>
</evidence>
<dbReference type="AlphaFoldDB" id="A0A3N0J002"/>
<protein>
    <recommendedName>
        <fullName evidence="5">HTH lysR-type domain-containing protein</fullName>
    </recommendedName>
</protein>
<feature type="domain" description="HTH lysR-type" evidence="5">
    <location>
        <begin position="1"/>
        <end position="58"/>
    </location>
</feature>
<proteinExistence type="inferred from homology"/>
<dbReference type="InterPro" id="IPR005119">
    <property type="entry name" value="LysR_subst-bd"/>
</dbReference>
<dbReference type="Pfam" id="PF03466">
    <property type="entry name" value="LysR_substrate"/>
    <property type="match status" value="1"/>
</dbReference>
<dbReference type="Gene3D" id="1.10.10.10">
    <property type="entry name" value="Winged helix-like DNA-binding domain superfamily/Winged helix DNA-binding domain"/>
    <property type="match status" value="1"/>
</dbReference>
<dbReference type="OrthoDB" id="8717159at2"/>
<dbReference type="EMBL" id="PPTT01000009">
    <property type="protein sequence ID" value="RDB69455.1"/>
    <property type="molecule type" value="Genomic_DNA"/>
</dbReference>
<accession>A0A3N0J002</accession>
<reference evidence="7" key="3">
    <citation type="journal article" date="2019" name="Microbiol. Resour. Announc.">
        <title>Draft Genome Sequences of Type Strains of Gordonibacter faecihominis, Paraeggerthella hongkongensis, Parvibacter caecicola,Slackia equolifaciens, Slackia faecicanis, and Slackia isoflavoniconvertens.</title>
        <authorList>
            <person name="Danylec N."/>
            <person name="Stoll D.A."/>
            <person name="Dotsch A."/>
            <person name="Huch M."/>
        </authorList>
    </citation>
    <scope>NUCLEOTIDE SEQUENCE</scope>
    <source>
        <strain evidence="7">DSM 16107</strain>
    </source>
</reference>
<sequence>MDLQSLRAFCAVYEAGGISKASKGLYVSQQGLSKTIIKLEAELGKPLFTRSHQGVEPTAYARALYPKATKLAAILDSLEDEPEPLSGRVVLNVAAPAGFIMSVGLDFISDFESAHPGIELAIDECSDLRVAELLASGAIEVGFMAGPVDRARYRAELFIRHRHVVVVNNADPLSQRERLAFSDLDGKVVALMSRSYAPYGNIIGQFLKEGVAPKKLIETGEGYAGFHLAADNEAVCVSTDKHASIGARGDVSIVPVYDEYCSWDVYLVSNADEALGGDAREFETYALAWVREHENRLFTWEHSIR</sequence>
<evidence type="ECO:0000256" key="1">
    <source>
        <dbReference type="ARBA" id="ARBA00009437"/>
    </source>
</evidence>
<gene>
    <name evidence="6" type="ORF">C1876_06710</name>
    <name evidence="7" type="ORF">DMP09_07290</name>
</gene>
<dbReference type="Proteomes" id="UP000253817">
    <property type="component" value="Unassembled WGS sequence"/>
</dbReference>
<dbReference type="SUPFAM" id="SSF53850">
    <property type="entry name" value="Periplasmic binding protein-like II"/>
    <property type="match status" value="1"/>
</dbReference>
<evidence type="ECO:0000313" key="7">
    <source>
        <dbReference type="EMBL" id="RNM41912.1"/>
    </source>
</evidence>
<dbReference type="PROSITE" id="PS50931">
    <property type="entry name" value="HTH_LYSR"/>
    <property type="match status" value="1"/>
</dbReference>
<evidence type="ECO:0000313" key="6">
    <source>
        <dbReference type="EMBL" id="RDB69455.1"/>
    </source>
</evidence>
<dbReference type="RefSeq" id="WP_114545945.1">
    <property type="nucleotide sequence ID" value="NZ_PPTT01000009.1"/>
</dbReference>
<dbReference type="SUPFAM" id="SSF46785">
    <property type="entry name" value="Winged helix' DNA-binding domain"/>
    <property type="match status" value="1"/>
</dbReference>
<dbReference type="InterPro" id="IPR000847">
    <property type="entry name" value="LysR_HTH_N"/>
</dbReference>
<dbReference type="GO" id="GO:0003700">
    <property type="term" value="F:DNA-binding transcription factor activity"/>
    <property type="evidence" value="ECO:0007669"/>
    <property type="project" value="InterPro"/>
</dbReference>
<dbReference type="PANTHER" id="PTHR30419">
    <property type="entry name" value="HTH-TYPE TRANSCRIPTIONAL REGULATOR YBHD"/>
    <property type="match status" value="1"/>
</dbReference>
<dbReference type="GO" id="GO:0003677">
    <property type="term" value="F:DNA binding"/>
    <property type="evidence" value="ECO:0007669"/>
    <property type="project" value="UniProtKB-KW"/>
</dbReference>
<comment type="similarity">
    <text evidence="1">Belongs to the LysR transcriptional regulatory family.</text>
</comment>
<dbReference type="Pfam" id="PF00126">
    <property type="entry name" value="HTH_1"/>
    <property type="match status" value="1"/>
</dbReference>
<dbReference type="InterPro" id="IPR036390">
    <property type="entry name" value="WH_DNA-bd_sf"/>
</dbReference>
<dbReference type="EMBL" id="QICC01000023">
    <property type="protein sequence ID" value="RNM41912.1"/>
    <property type="molecule type" value="Genomic_DNA"/>
</dbReference>
<dbReference type="Proteomes" id="UP000270112">
    <property type="component" value="Unassembled WGS sequence"/>
</dbReference>
<dbReference type="Gene3D" id="3.40.190.290">
    <property type="match status" value="1"/>
</dbReference>
<keyword evidence="8" id="KW-1185">Reference proteome</keyword>
<organism evidence="7 9">
    <name type="scientific">Eggerthella sinensis</name>
    <dbReference type="NCBI Taxonomy" id="242230"/>
    <lineage>
        <taxon>Bacteria</taxon>
        <taxon>Bacillati</taxon>
        <taxon>Actinomycetota</taxon>
        <taxon>Coriobacteriia</taxon>
        <taxon>Eggerthellales</taxon>
        <taxon>Eggerthellaceae</taxon>
        <taxon>Eggerthella</taxon>
    </lineage>
</organism>
<evidence type="ECO:0000256" key="3">
    <source>
        <dbReference type="ARBA" id="ARBA00023125"/>
    </source>
</evidence>
<dbReference type="InterPro" id="IPR050950">
    <property type="entry name" value="HTH-type_LysR_regulators"/>
</dbReference>
<name>A0A3N0J002_9ACTN</name>
<comment type="caution">
    <text evidence="7">The sequence shown here is derived from an EMBL/GenBank/DDBJ whole genome shotgun (WGS) entry which is preliminary data.</text>
</comment>
<keyword evidence="2" id="KW-0805">Transcription regulation</keyword>
<keyword evidence="3" id="KW-0238">DNA-binding</keyword>
<evidence type="ECO:0000259" key="5">
    <source>
        <dbReference type="PROSITE" id="PS50931"/>
    </source>
</evidence>
<reference evidence="9" key="2">
    <citation type="submission" date="2018-05" db="EMBL/GenBank/DDBJ databases">
        <title>Genome Sequencing of selected type strains of the family Eggerthellaceae.</title>
        <authorList>
            <person name="Danylec N."/>
            <person name="Stoll D.A."/>
            <person name="Doetsch A."/>
            <person name="Huch M."/>
        </authorList>
    </citation>
    <scope>NUCLEOTIDE SEQUENCE [LARGE SCALE GENOMIC DNA]</scope>
    <source>
        <strain evidence="9">DSM 16107</strain>
    </source>
</reference>
<dbReference type="GO" id="GO:0005829">
    <property type="term" value="C:cytosol"/>
    <property type="evidence" value="ECO:0007669"/>
    <property type="project" value="TreeGrafter"/>
</dbReference>
<dbReference type="InterPro" id="IPR036388">
    <property type="entry name" value="WH-like_DNA-bd_sf"/>
</dbReference>